<feature type="domain" description="UspA" evidence="2">
    <location>
        <begin position="350"/>
        <end position="496"/>
    </location>
</feature>
<proteinExistence type="predicted"/>
<dbReference type="PANTHER" id="PTHR46100">
    <property type="entry name" value="IMP2'P"/>
    <property type="match status" value="1"/>
</dbReference>
<feature type="compositionally biased region" description="Low complexity" evidence="1">
    <location>
        <begin position="82"/>
        <end position="93"/>
    </location>
</feature>
<dbReference type="AlphaFoldDB" id="A0A127ZCA8"/>
<feature type="compositionally biased region" description="Polar residues" evidence="1">
    <location>
        <begin position="179"/>
        <end position="199"/>
    </location>
</feature>
<dbReference type="Pfam" id="PF00582">
    <property type="entry name" value="Usp"/>
    <property type="match status" value="1"/>
</dbReference>
<feature type="compositionally biased region" description="Acidic residues" evidence="1">
    <location>
        <begin position="231"/>
        <end position="245"/>
    </location>
</feature>
<accession>A0A127ZCA8</accession>
<feature type="region of interest" description="Disordered" evidence="1">
    <location>
        <begin position="44"/>
        <end position="247"/>
    </location>
</feature>
<organism evidence="3">
    <name type="scientific">Sporisorium scitamineum</name>
    <dbReference type="NCBI Taxonomy" id="49012"/>
    <lineage>
        <taxon>Eukaryota</taxon>
        <taxon>Fungi</taxon>
        <taxon>Dikarya</taxon>
        <taxon>Basidiomycota</taxon>
        <taxon>Ustilaginomycotina</taxon>
        <taxon>Ustilaginomycetes</taxon>
        <taxon>Ustilaginales</taxon>
        <taxon>Ustilaginaceae</taxon>
        <taxon>Sporisorium</taxon>
    </lineage>
</organism>
<dbReference type="PANTHER" id="PTHR46100:SF4">
    <property type="entry name" value="USPA DOMAIN-CONTAINING PROTEIN"/>
    <property type="match status" value="1"/>
</dbReference>
<dbReference type="PRINTS" id="PR01438">
    <property type="entry name" value="UNVRSLSTRESS"/>
</dbReference>
<dbReference type="InterPro" id="IPR006016">
    <property type="entry name" value="UspA"/>
</dbReference>
<feature type="region of interest" description="Disordered" evidence="1">
    <location>
        <begin position="526"/>
        <end position="708"/>
    </location>
</feature>
<reference evidence="3" key="1">
    <citation type="submission" date="2014-06" db="EMBL/GenBank/DDBJ databases">
        <authorList>
            <person name="Ju J."/>
            <person name="Zhang J."/>
        </authorList>
    </citation>
    <scope>NUCLEOTIDE SEQUENCE</scope>
    <source>
        <strain evidence="3">SscI8</strain>
    </source>
</reference>
<sequence length="708" mass="76791">MVRTPSLSISSGEMDREKATQTLSSAFASMMAVGAPYQTSRNPFAASASQLKIDDGSDSRQGRSSSSLRNNDERSQRKSRRFSAFSRSGRSISPFRFGSKKRSSSANRLKIDPDDDAGAENGNRSEREKDSDTESVMSSASGIIPRNSAFYNHDDDDDDDLDASLPHSHRRHHPASLHGSESQLPQSGSSTSLASTTQPLEDAHGAEADVESDDEEDSSDLDAKHSSTNGDEADKDDEDDPDDIDPIVLDNTIYNAEYLTSHEHWHGAKSEDGQPHFETYEDEDLERDDEHITAPNVVLSEDQVSTFLQRRGSKMLTLTTSRPRYERNRCTIGISHGDADAAAKRSKRPKRYVVASDGSEESSYAVEWTIGTVLRDGDEMLVVSVMETDTKLDALDPTHEEASARMEHQRIRQAMASVLAKQATHLLERTRLEVKISCQAIHAKNSRHMLLDLIDFYEPTMVVVGSRGLGSLKGILLGSTSHYLVQKSSAPVMVARKRLKLPALPRGKGDVVESVRARHMRLDQASIEKVSNVGEDAASVDKDAQGEDAGGDDSSPDNENGSADKADSAAKGAAATTGEKIPASTAATTSAPPRDTSPAPSKPVSSDGSPKLQRKGSKAGPTAIPHTSLEGEAETRIQIQQRKEEAARLHEGDKKRHAFGHHSHHLKTSKSPNSDDDTDPTDDDAKHSKPAQMIDAAAKKELKGCSSA</sequence>
<feature type="compositionally biased region" description="Basic and acidic residues" evidence="1">
    <location>
        <begin position="123"/>
        <end position="132"/>
    </location>
</feature>
<feature type="compositionally biased region" description="Basic and acidic residues" evidence="1">
    <location>
        <begin position="697"/>
        <end position="708"/>
    </location>
</feature>
<dbReference type="InterPro" id="IPR014729">
    <property type="entry name" value="Rossmann-like_a/b/a_fold"/>
</dbReference>
<dbReference type="EMBL" id="LK056663">
    <property type="protein sequence ID" value="CDU23625.1"/>
    <property type="molecule type" value="Genomic_DNA"/>
</dbReference>
<name>A0A127ZCA8_9BASI</name>
<protein>
    <recommendedName>
        <fullName evidence="2">UspA domain-containing protein</fullName>
    </recommendedName>
</protein>
<feature type="compositionally biased region" description="Basic residues" evidence="1">
    <location>
        <begin position="655"/>
        <end position="668"/>
    </location>
</feature>
<evidence type="ECO:0000313" key="3">
    <source>
        <dbReference type="EMBL" id="CDU23625.1"/>
    </source>
</evidence>
<feature type="compositionally biased region" description="Low complexity" evidence="1">
    <location>
        <begin position="582"/>
        <end position="599"/>
    </location>
</feature>
<dbReference type="OrthoDB" id="992776at2759"/>
<dbReference type="CDD" id="cd23659">
    <property type="entry name" value="USP_At3g01520-like"/>
    <property type="match status" value="1"/>
</dbReference>
<evidence type="ECO:0000259" key="2">
    <source>
        <dbReference type="Pfam" id="PF00582"/>
    </source>
</evidence>
<dbReference type="InterPro" id="IPR006015">
    <property type="entry name" value="Universal_stress_UspA"/>
</dbReference>
<feature type="compositionally biased region" description="Basic and acidic residues" evidence="1">
    <location>
        <begin position="641"/>
        <end position="654"/>
    </location>
</feature>
<dbReference type="SUPFAM" id="SSF52402">
    <property type="entry name" value="Adenine nucleotide alpha hydrolases-like"/>
    <property type="match status" value="1"/>
</dbReference>
<dbReference type="Gene3D" id="3.40.50.620">
    <property type="entry name" value="HUPs"/>
    <property type="match status" value="1"/>
</dbReference>
<feature type="compositionally biased region" description="Basic and acidic residues" evidence="1">
    <location>
        <begin position="52"/>
        <end position="61"/>
    </location>
</feature>
<evidence type="ECO:0000256" key="1">
    <source>
        <dbReference type="SAM" id="MobiDB-lite"/>
    </source>
</evidence>
<feature type="compositionally biased region" description="Acidic residues" evidence="1">
    <location>
        <begin position="208"/>
        <end position="220"/>
    </location>
</feature>
<gene>
    <name evidence="3" type="ORF">SPSC_02254</name>
</gene>